<dbReference type="EMBL" id="JAVFWL010000004">
    <property type="protein sequence ID" value="KAK6751147.1"/>
    <property type="molecule type" value="Genomic_DNA"/>
</dbReference>
<protein>
    <submittedName>
        <fullName evidence="1">Uncharacterized protein</fullName>
    </submittedName>
</protein>
<name>A0ABR1DL08_NECAM</name>
<proteinExistence type="predicted"/>
<reference evidence="1 2" key="1">
    <citation type="submission" date="2023-08" db="EMBL/GenBank/DDBJ databases">
        <title>A Necator americanus chromosomal reference genome.</title>
        <authorList>
            <person name="Ilik V."/>
            <person name="Petrzelkova K.J."/>
            <person name="Pardy F."/>
            <person name="Fuh T."/>
            <person name="Niatou-Singa F.S."/>
            <person name="Gouil Q."/>
            <person name="Baker L."/>
            <person name="Ritchie M.E."/>
            <person name="Jex A.R."/>
            <person name="Gazzola D."/>
            <person name="Li H."/>
            <person name="Toshio Fujiwara R."/>
            <person name="Zhan B."/>
            <person name="Aroian R.V."/>
            <person name="Pafco B."/>
            <person name="Schwarz E.M."/>
        </authorList>
    </citation>
    <scope>NUCLEOTIDE SEQUENCE [LARGE SCALE GENOMIC DNA]</scope>
    <source>
        <strain evidence="1 2">Aroian</strain>
        <tissue evidence="1">Whole animal</tissue>
    </source>
</reference>
<comment type="caution">
    <text evidence="1">The sequence shown here is derived from an EMBL/GenBank/DDBJ whole genome shotgun (WGS) entry which is preliminary data.</text>
</comment>
<sequence>MTMTTASGNGSNWRWLCINVSIEETKASLMDKVHRVSKICTISYVCYRFLVKTASFVGTIRSQFGTVPKSAIIAEASTM</sequence>
<evidence type="ECO:0000313" key="1">
    <source>
        <dbReference type="EMBL" id="KAK6751147.1"/>
    </source>
</evidence>
<accession>A0ABR1DL08</accession>
<dbReference type="Proteomes" id="UP001303046">
    <property type="component" value="Unassembled WGS sequence"/>
</dbReference>
<evidence type="ECO:0000313" key="2">
    <source>
        <dbReference type="Proteomes" id="UP001303046"/>
    </source>
</evidence>
<organism evidence="1 2">
    <name type="scientific">Necator americanus</name>
    <name type="common">Human hookworm</name>
    <dbReference type="NCBI Taxonomy" id="51031"/>
    <lineage>
        <taxon>Eukaryota</taxon>
        <taxon>Metazoa</taxon>
        <taxon>Ecdysozoa</taxon>
        <taxon>Nematoda</taxon>
        <taxon>Chromadorea</taxon>
        <taxon>Rhabditida</taxon>
        <taxon>Rhabditina</taxon>
        <taxon>Rhabditomorpha</taxon>
        <taxon>Strongyloidea</taxon>
        <taxon>Ancylostomatidae</taxon>
        <taxon>Bunostominae</taxon>
        <taxon>Necator</taxon>
    </lineage>
</organism>
<keyword evidence="2" id="KW-1185">Reference proteome</keyword>
<gene>
    <name evidence="1" type="primary">Necator_chrIV.g16159</name>
    <name evidence="1" type="ORF">RB195_002863</name>
</gene>